<dbReference type="SUPFAM" id="SSF53067">
    <property type="entry name" value="Actin-like ATPase domain"/>
    <property type="match status" value="2"/>
</dbReference>
<dbReference type="Gene3D" id="3.30.420.40">
    <property type="match status" value="2"/>
</dbReference>
<proteinExistence type="predicted"/>
<dbReference type="Proteomes" id="UP000288168">
    <property type="component" value="Unassembled WGS sequence"/>
</dbReference>
<organism evidence="1 2">
    <name type="scientific">Fusarium duplospermum</name>
    <dbReference type="NCBI Taxonomy" id="1325734"/>
    <lineage>
        <taxon>Eukaryota</taxon>
        <taxon>Fungi</taxon>
        <taxon>Dikarya</taxon>
        <taxon>Ascomycota</taxon>
        <taxon>Pezizomycotina</taxon>
        <taxon>Sordariomycetes</taxon>
        <taxon>Hypocreomycetidae</taxon>
        <taxon>Hypocreales</taxon>
        <taxon>Nectriaceae</taxon>
        <taxon>Fusarium</taxon>
        <taxon>Fusarium solani species complex</taxon>
    </lineage>
</organism>
<dbReference type="OrthoDB" id="2963168at2759"/>
<protein>
    <submittedName>
        <fullName evidence="1">Uncharacterized protein</fullName>
    </submittedName>
</protein>
<keyword evidence="2" id="KW-1185">Reference proteome</keyword>
<dbReference type="PANTHER" id="PTHR14187">
    <property type="entry name" value="ALPHA KINASE/ELONGATION FACTOR 2 KINASE"/>
    <property type="match status" value="1"/>
</dbReference>
<dbReference type="EMBL" id="NKCI01000180">
    <property type="protein sequence ID" value="RSL49418.1"/>
    <property type="molecule type" value="Genomic_DNA"/>
</dbReference>
<gene>
    <name evidence="1" type="ORF">CEP54_012461</name>
</gene>
<dbReference type="STRING" id="1325734.A0A428P8P9"/>
<dbReference type="AlphaFoldDB" id="A0A428P8P9"/>
<accession>A0A428P8P9</accession>
<evidence type="ECO:0000313" key="2">
    <source>
        <dbReference type="Proteomes" id="UP000288168"/>
    </source>
</evidence>
<evidence type="ECO:0000313" key="1">
    <source>
        <dbReference type="EMBL" id="RSL49418.1"/>
    </source>
</evidence>
<dbReference type="Gene3D" id="3.90.640.10">
    <property type="entry name" value="Actin, Chain A, domain 4"/>
    <property type="match status" value="1"/>
</dbReference>
<dbReference type="InterPro" id="IPR043129">
    <property type="entry name" value="ATPase_NBD"/>
</dbReference>
<reference evidence="1 2" key="1">
    <citation type="submission" date="2017-06" db="EMBL/GenBank/DDBJ databases">
        <title>Comparative genomic analysis of Ambrosia Fusariam Clade fungi.</title>
        <authorList>
            <person name="Stajich J.E."/>
            <person name="Carrillo J."/>
            <person name="Kijimoto T."/>
            <person name="Eskalen A."/>
            <person name="O'Donnell K."/>
            <person name="Kasson M."/>
        </authorList>
    </citation>
    <scope>NUCLEOTIDE SEQUENCE [LARGE SCALE GENOMIC DNA]</scope>
    <source>
        <strain evidence="1 2">NRRL62584</strain>
    </source>
</reference>
<dbReference type="PANTHER" id="PTHR14187:SF5">
    <property type="entry name" value="HEAT SHOCK 70 KDA PROTEIN 12A"/>
    <property type="match status" value="1"/>
</dbReference>
<sequence>MYTSFVSPSTSQPSLDAGNSREKFIAIGIDFGTTFSGVSWVFSEQPDNIQQISEWPAANPSDSHEVQVPTTYDIGSGKWGYQVTRDLEPVKWFKLLLLNDEDMAREEIAQSKQLQEARNQLSKHHPPPTATEIVGWYLKELWDHTYDTLKSMIAIDDFPLRVAITIPAIWPHYAQNAMREAAKLAGITAERPMGAPTLDLVQEPEAASLSIMQERELLPKIKPGECFVVCDAGGGTVDVISYKVVLDKPFRLKECVKGDGGLFGAVRIDEAFEAHLWARDRLKIKSLDASEFNTLVVEDWERGVKRTFTNGNTPSEFSLRLPIKAFKTMDRLRSRDHFSLKRTDVSAFFNKSLTGIRTLVSNQCKQIQEETKMPPKNILLVGGLGSSRYIYGVLNDQFNGIVLRPRNGWSAVARGAVIRLLHDELSSQTTLSPNQQKALPMIPKIIARKSRYNYGITLDTEIGRLADYDKTQDKAFPSPAGSLVVRRMKWYLRKGEEVDEKSPVAVPFWRYYQAPLPKTCDVMIYFSPAESPPKRFDSTVQELCTIKCAFDTDFSQWVPVGDPDKGYRKCDNLRLMMKFNGEPSWVFRVGLQRAISNAQVQYM</sequence>
<dbReference type="CDD" id="cd10170">
    <property type="entry name" value="ASKHA_NBD_HSP70"/>
    <property type="match status" value="1"/>
</dbReference>
<comment type="caution">
    <text evidence="1">The sequence shown here is derived from an EMBL/GenBank/DDBJ whole genome shotgun (WGS) entry which is preliminary data.</text>
</comment>
<name>A0A428P8P9_9HYPO</name>